<protein>
    <submittedName>
        <fullName evidence="1">Uncharacterized protein</fullName>
    </submittedName>
</protein>
<comment type="caution">
    <text evidence="1">The sequence shown here is derived from an EMBL/GenBank/DDBJ whole genome shotgun (WGS) entry which is preliminary data.</text>
</comment>
<dbReference type="EMBL" id="ABOX02000001">
    <property type="protein sequence ID" value="EEF63437.1"/>
    <property type="molecule type" value="Genomic_DNA"/>
</dbReference>
<evidence type="ECO:0000313" key="1">
    <source>
        <dbReference type="EMBL" id="EEF63437.1"/>
    </source>
</evidence>
<dbReference type="Proteomes" id="UP000003688">
    <property type="component" value="Unassembled WGS sequence"/>
</dbReference>
<dbReference type="AlphaFoldDB" id="B9XA96"/>
<name>B9XA96_PEDPL</name>
<reference evidence="1 2" key="1">
    <citation type="journal article" date="2011" name="J. Bacteriol.">
        <title>Genome sequence of 'Pedosphaera parvula' Ellin514, an aerobic Verrucomicrobial isolate from pasture soil.</title>
        <authorList>
            <person name="Kant R."/>
            <person name="van Passel M.W."/>
            <person name="Sangwan P."/>
            <person name="Palva A."/>
            <person name="Lucas S."/>
            <person name="Copeland A."/>
            <person name="Lapidus A."/>
            <person name="Glavina Del Rio T."/>
            <person name="Dalin E."/>
            <person name="Tice H."/>
            <person name="Bruce D."/>
            <person name="Goodwin L."/>
            <person name="Pitluck S."/>
            <person name="Chertkov O."/>
            <person name="Larimer F.W."/>
            <person name="Land M.L."/>
            <person name="Hauser L."/>
            <person name="Brettin T.S."/>
            <person name="Detter J.C."/>
            <person name="Han S."/>
            <person name="de Vos W.M."/>
            <person name="Janssen P.H."/>
            <person name="Smidt H."/>
        </authorList>
    </citation>
    <scope>NUCLEOTIDE SEQUENCE [LARGE SCALE GENOMIC DNA]</scope>
    <source>
        <strain evidence="1 2">Ellin514</strain>
    </source>
</reference>
<keyword evidence="2" id="KW-1185">Reference proteome</keyword>
<sequence length="49" mass="5500">MLFPVKMLLGSAFSITAPLLVDKGLLNIHPECMVYASMRQQKPTIHMKV</sequence>
<proteinExistence type="predicted"/>
<dbReference type="STRING" id="320771.Cflav_PD6072"/>
<evidence type="ECO:0000313" key="2">
    <source>
        <dbReference type="Proteomes" id="UP000003688"/>
    </source>
</evidence>
<accession>B9XA96</accession>
<gene>
    <name evidence="1" type="ORF">Cflav_PD6072</name>
</gene>
<organism evidence="1 2">
    <name type="scientific">Pedosphaera parvula (strain Ellin514)</name>
    <dbReference type="NCBI Taxonomy" id="320771"/>
    <lineage>
        <taxon>Bacteria</taxon>
        <taxon>Pseudomonadati</taxon>
        <taxon>Verrucomicrobiota</taxon>
        <taxon>Pedosphaerae</taxon>
        <taxon>Pedosphaerales</taxon>
        <taxon>Pedosphaeraceae</taxon>
        <taxon>Pedosphaera</taxon>
    </lineage>
</organism>